<accession>A0A327ZAY3</accession>
<evidence type="ECO:0000313" key="3">
    <source>
        <dbReference type="EMBL" id="RAK35548.1"/>
    </source>
</evidence>
<organism evidence="3 4">
    <name type="scientific">Actinoplanes lutulentus</name>
    <dbReference type="NCBI Taxonomy" id="1287878"/>
    <lineage>
        <taxon>Bacteria</taxon>
        <taxon>Bacillati</taxon>
        <taxon>Actinomycetota</taxon>
        <taxon>Actinomycetes</taxon>
        <taxon>Micromonosporales</taxon>
        <taxon>Micromonosporaceae</taxon>
        <taxon>Actinoplanes</taxon>
    </lineage>
</organism>
<evidence type="ECO:0000256" key="1">
    <source>
        <dbReference type="SAM" id="MobiDB-lite"/>
    </source>
</evidence>
<dbReference type="EMBL" id="QLMJ01000009">
    <property type="protein sequence ID" value="RAK35548.1"/>
    <property type="molecule type" value="Genomic_DNA"/>
</dbReference>
<keyword evidence="2" id="KW-0812">Transmembrane</keyword>
<feature type="transmembrane region" description="Helical" evidence="2">
    <location>
        <begin position="55"/>
        <end position="77"/>
    </location>
</feature>
<dbReference type="Proteomes" id="UP000249341">
    <property type="component" value="Unassembled WGS sequence"/>
</dbReference>
<evidence type="ECO:0000256" key="2">
    <source>
        <dbReference type="SAM" id="Phobius"/>
    </source>
</evidence>
<reference evidence="3 4" key="1">
    <citation type="submission" date="2018-06" db="EMBL/GenBank/DDBJ databases">
        <title>Genomic Encyclopedia of Type Strains, Phase III (KMG-III): the genomes of soil and plant-associated and newly described type strains.</title>
        <authorList>
            <person name="Whitman W."/>
        </authorList>
    </citation>
    <scope>NUCLEOTIDE SEQUENCE [LARGE SCALE GENOMIC DNA]</scope>
    <source>
        <strain evidence="3 4">CGMCC 4.7090</strain>
    </source>
</reference>
<proteinExistence type="predicted"/>
<sequence>MADTAPVTSTDDNAQPEEKQRKPFNTGWALPVAGLLFGAYFLVSAALTLREKHGNGLFALLIAGIVIIVGGIGAVLFRTYRAEKAAQK</sequence>
<evidence type="ECO:0000313" key="4">
    <source>
        <dbReference type="Proteomes" id="UP000249341"/>
    </source>
</evidence>
<name>A0A327ZAY3_9ACTN</name>
<feature type="region of interest" description="Disordered" evidence="1">
    <location>
        <begin position="1"/>
        <end position="22"/>
    </location>
</feature>
<keyword evidence="2" id="KW-0472">Membrane</keyword>
<keyword evidence="4" id="KW-1185">Reference proteome</keyword>
<feature type="transmembrane region" description="Helical" evidence="2">
    <location>
        <begin position="28"/>
        <end position="49"/>
    </location>
</feature>
<dbReference type="AlphaFoldDB" id="A0A327ZAY3"/>
<gene>
    <name evidence="3" type="ORF">B0I29_10921</name>
</gene>
<protein>
    <submittedName>
        <fullName evidence="3">Uncharacterized protein</fullName>
    </submittedName>
</protein>
<feature type="compositionally biased region" description="Polar residues" evidence="1">
    <location>
        <begin position="1"/>
        <end position="13"/>
    </location>
</feature>
<comment type="caution">
    <text evidence="3">The sequence shown here is derived from an EMBL/GenBank/DDBJ whole genome shotgun (WGS) entry which is preliminary data.</text>
</comment>
<keyword evidence="2" id="KW-1133">Transmembrane helix</keyword>